<keyword evidence="6" id="KW-1185">Reference proteome</keyword>
<dbReference type="Pfam" id="PF04984">
    <property type="entry name" value="Phage_sheath_1"/>
    <property type="match status" value="1"/>
</dbReference>
<evidence type="ECO:0000313" key="5">
    <source>
        <dbReference type="EMBL" id="OAI19653.1"/>
    </source>
</evidence>
<dbReference type="Proteomes" id="UP000077628">
    <property type="component" value="Unassembled WGS sequence"/>
</dbReference>
<gene>
    <name evidence="5" type="ORF">A1355_03900</name>
</gene>
<accession>A0A177NQR2</accession>
<evidence type="ECO:0000256" key="2">
    <source>
        <dbReference type="SAM" id="MobiDB-lite"/>
    </source>
</evidence>
<comment type="caution">
    <text evidence="5">The sequence shown here is derived from an EMBL/GenBank/DDBJ whole genome shotgun (WGS) entry which is preliminary data.</text>
</comment>
<proteinExistence type="inferred from homology"/>
<dbReference type="Gene3D" id="3.40.50.11780">
    <property type="match status" value="2"/>
</dbReference>
<dbReference type="STRING" id="702114.A1355_03900"/>
<dbReference type="InterPro" id="IPR020287">
    <property type="entry name" value="Tail_sheath_C"/>
</dbReference>
<sequence>MPVALSYPGVYIEEVPSGVRTITGVATSITAFLGRASRGPTDEPITVNSFGDFIRVFGDLSPDFPLSYAVRDFYLNGGQQALIVRLAKNATASKNADLKLEAASVGLRGDKLTYTIDAKGITAEVAGRYGIAQADLFNMTVYEEPGKGRVERFLNLAVTVGAGARRLDRVLAAESNLIRVQKKADGSADLVAGRPTDSTAAEDPADPAATPASFKKFTGGGDSALLTAEADVVGDKNNKTGLYALDKADLFNLLCIPPDTREGDTLKEVYQKGMKYCADRRAVLIVDPPAAWGANKDTAAATARDGLSGLGLSGVEARNAALYFPRVIQSDPLREGQLDVFAPSGMIAGIMARTDTARGVWKAPAGLDASLSGIQGLQVNLNDAENGMLNPLGINCLRAFPVNGRVVWGARTLRGADQLADEWKYLPVRRTALFIEESLYRGTQWVVFEPNDEPLWAQIRLNVGAFMHNLFRQGAFQGSTPREAYFVKCDRETTTQTDINSGIVNIVVGFAPLKPAEFVVIKLQQMAGQIEV</sequence>
<evidence type="ECO:0000259" key="3">
    <source>
        <dbReference type="Pfam" id="PF04984"/>
    </source>
</evidence>
<dbReference type="PANTHER" id="PTHR35861">
    <property type="match status" value="1"/>
</dbReference>
<organism evidence="5 6">
    <name type="scientific">Methylomonas koyamae</name>
    <dbReference type="NCBI Taxonomy" id="702114"/>
    <lineage>
        <taxon>Bacteria</taxon>
        <taxon>Pseudomonadati</taxon>
        <taxon>Pseudomonadota</taxon>
        <taxon>Gammaproteobacteria</taxon>
        <taxon>Methylococcales</taxon>
        <taxon>Methylococcaceae</taxon>
        <taxon>Methylomonas</taxon>
    </lineage>
</organism>
<dbReference type="InterPro" id="IPR052042">
    <property type="entry name" value="Tail_sheath_structural"/>
</dbReference>
<dbReference type="RefSeq" id="WP_064027809.1">
    <property type="nucleotide sequence ID" value="NZ_LUUK01000155.1"/>
</dbReference>
<dbReference type="Pfam" id="PF17482">
    <property type="entry name" value="Phage_sheath_1C"/>
    <property type="match status" value="1"/>
</dbReference>
<feature type="domain" description="Tail sheath protein subtilisin-like" evidence="3">
    <location>
        <begin position="249"/>
        <end position="413"/>
    </location>
</feature>
<dbReference type="AlphaFoldDB" id="A0A177NQR2"/>
<dbReference type="PANTHER" id="PTHR35861:SF1">
    <property type="entry name" value="PHAGE TAIL SHEATH PROTEIN"/>
    <property type="match status" value="1"/>
</dbReference>
<evidence type="ECO:0000259" key="4">
    <source>
        <dbReference type="Pfam" id="PF17482"/>
    </source>
</evidence>
<comment type="similarity">
    <text evidence="1">Belongs to the myoviridae tail sheath protein family.</text>
</comment>
<protein>
    <submittedName>
        <fullName evidence="5">Phage tail protein</fullName>
    </submittedName>
</protein>
<evidence type="ECO:0000313" key="6">
    <source>
        <dbReference type="Proteomes" id="UP000077628"/>
    </source>
</evidence>
<dbReference type="OrthoDB" id="9767864at2"/>
<dbReference type="InterPro" id="IPR035089">
    <property type="entry name" value="Phage_sheath_subtilisin"/>
</dbReference>
<feature type="domain" description="Tail sheath protein C-terminal" evidence="4">
    <location>
        <begin position="422"/>
        <end position="522"/>
    </location>
</feature>
<feature type="region of interest" description="Disordered" evidence="2">
    <location>
        <begin position="189"/>
        <end position="211"/>
    </location>
</feature>
<feature type="compositionally biased region" description="Low complexity" evidence="2">
    <location>
        <begin position="195"/>
        <end position="211"/>
    </location>
</feature>
<evidence type="ECO:0000256" key="1">
    <source>
        <dbReference type="ARBA" id="ARBA00008005"/>
    </source>
</evidence>
<dbReference type="EMBL" id="LUUK01000155">
    <property type="protein sequence ID" value="OAI19653.1"/>
    <property type="molecule type" value="Genomic_DNA"/>
</dbReference>
<reference evidence="6" key="1">
    <citation type="submission" date="2016-03" db="EMBL/GenBank/DDBJ databases">
        <authorList>
            <person name="Heylen K."/>
            <person name="De Vos P."/>
            <person name="Vekeman B."/>
        </authorList>
    </citation>
    <scope>NUCLEOTIDE SEQUENCE [LARGE SCALE GENOMIC DNA]</scope>
    <source>
        <strain evidence="6">R-45383</strain>
    </source>
</reference>
<name>A0A177NQR2_9GAMM</name>